<evidence type="ECO:0000313" key="1">
    <source>
        <dbReference type="EnsemblPlants" id="OBART03G24350.1"/>
    </source>
</evidence>
<proteinExistence type="predicted"/>
<protein>
    <submittedName>
        <fullName evidence="1">Uncharacterized protein</fullName>
    </submittedName>
</protein>
<evidence type="ECO:0000313" key="2">
    <source>
        <dbReference type="Proteomes" id="UP000026960"/>
    </source>
</evidence>
<reference evidence="1" key="2">
    <citation type="submission" date="2015-03" db="UniProtKB">
        <authorList>
            <consortium name="EnsemblPlants"/>
        </authorList>
    </citation>
    <scope>IDENTIFICATION</scope>
</reference>
<keyword evidence="2" id="KW-1185">Reference proteome</keyword>
<dbReference type="Proteomes" id="UP000026960">
    <property type="component" value="Chromosome 3"/>
</dbReference>
<sequence length="23" mass="2688">MHLGMLWVLIWVSICDLDRADSN</sequence>
<dbReference type="HOGENOM" id="CLU_3423544_0_0_1"/>
<name>A0A0D3FKS6_9ORYZ</name>
<organism evidence="1">
    <name type="scientific">Oryza barthii</name>
    <dbReference type="NCBI Taxonomy" id="65489"/>
    <lineage>
        <taxon>Eukaryota</taxon>
        <taxon>Viridiplantae</taxon>
        <taxon>Streptophyta</taxon>
        <taxon>Embryophyta</taxon>
        <taxon>Tracheophyta</taxon>
        <taxon>Spermatophyta</taxon>
        <taxon>Magnoliopsida</taxon>
        <taxon>Liliopsida</taxon>
        <taxon>Poales</taxon>
        <taxon>Poaceae</taxon>
        <taxon>BOP clade</taxon>
        <taxon>Oryzoideae</taxon>
        <taxon>Oryzeae</taxon>
        <taxon>Oryzinae</taxon>
        <taxon>Oryza</taxon>
    </lineage>
</organism>
<accession>A0A0D3FKS6</accession>
<dbReference type="PaxDb" id="65489-OBART03G24350.1"/>
<dbReference type="AlphaFoldDB" id="A0A0D3FKS6"/>
<reference evidence="1" key="1">
    <citation type="journal article" date="2009" name="Rice">
        <title>De Novo Next Generation Sequencing of Plant Genomes.</title>
        <authorList>
            <person name="Rounsley S."/>
            <person name="Marri P.R."/>
            <person name="Yu Y."/>
            <person name="He R."/>
            <person name="Sisneros N."/>
            <person name="Goicoechea J.L."/>
            <person name="Lee S.J."/>
            <person name="Angelova A."/>
            <person name="Kudrna D."/>
            <person name="Luo M."/>
            <person name="Affourtit J."/>
            <person name="Desany B."/>
            <person name="Knight J."/>
            <person name="Niazi F."/>
            <person name="Egholm M."/>
            <person name="Wing R.A."/>
        </authorList>
    </citation>
    <scope>NUCLEOTIDE SEQUENCE [LARGE SCALE GENOMIC DNA]</scope>
    <source>
        <strain evidence="1">cv. IRGC 105608</strain>
    </source>
</reference>
<dbReference type="EnsemblPlants" id="OBART03G24350.1">
    <property type="protein sequence ID" value="OBART03G24350.1"/>
    <property type="gene ID" value="OBART03G24350"/>
</dbReference>
<dbReference type="Gramene" id="OBART03G24350.1">
    <property type="protein sequence ID" value="OBART03G24350.1"/>
    <property type="gene ID" value="OBART03G24350"/>
</dbReference>